<accession>A0ABV6XMB2</accession>
<dbReference type="EMBL" id="JBEUKS010000004">
    <property type="protein sequence ID" value="MFC1439079.1"/>
    <property type="molecule type" value="Genomic_DNA"/>
</dbReference>
<reference evidence="1 2" key="1">
    <citation type="submission" date="2024-06" db="EMBL/GenBank/DDBJ databases">
        <authorList>
            <person name="Lee S.D."/>
        </authorList>
    </citation>
    <scope>NUCLEOTIDE SEQUENCE [LARGE SCALE GENOMIC DNA]</scope>
    <source>
        <strain evidence="1 2">N1-10</strain>
    </source>
</reference>
<dbReference type="Proteomes" id="UP001592581">
    <property type="component" value="Unassembled WGS sequence"/>
</dbReference>
<dbReference type="RefSeq" id="WP_380564591.1">
    <property type="nucleotide sequence ID" value="NZ_JBEUKS010000004.1"/>
</dbReference>
<name>A0ABV6XMB2_9ACTN</name>
<sequence>MAAVTPIDDPALPLQMLVGREISAVCFVRDYVEMHFDGPVLRALADPFGMFGCQGWRFPEGSSPTIMRRYIGLTVDECLLVPDRLLTVDSGEHRFAIPLDEASRPGPEAAHLIGVDANGDADPRMIWIW</sequence>
<comment type="caution">
    <text evidence="1">The sequence shown here is derived from an EMBL/GenBank/DDBJ whole genome shotgun (WGS) entry which is preliminary data.</text>
</comment>
<protein>
    <submittedName>
        <fullName evidence="1">Uncharacterized protein</fullName>
    </submittedName>
</protein>
<keyword evidence="2" id="KW-1185">Reference proteome</keyword>
<evidence type="ECO:0000313" key="2">
    <source>
        <dbReference type="Proteomes" id="UP001592581"/>
    </source>
</evidence>
<gene>
    <name evidence="1" type="ORF">ABUW04_12475</name>
</gene>
<proteinExistence type="predicted"/>
<evidence type="ECO:0000313" key="1">
    <source>
        <dbReference type="EMBL" id="MFC1439079.1"/>
    </source>
</evidence>
<organism evidence="1 2">
    <name type="scientific">Streptacidiphilus jeojiensis</name>
    <dbReference type="NCBI Taxonomy" id="3229225"/>
    <lineage>
        <taxon>Bacteria</taxon>
        <taxon>Bacillati</taxon>
        <taxon>Actinomycetota</taxon>
        <taxon>Actinomycetes</taxon>
        <taxon>Kitasatosporales</taxon>
        <taxon>Streptomycetaceae</taxon>
        <taxon>Streptacidiphilus</taxon>
    </lineage>
</organism>